<dbReference type="Pfam" id="PF02798">
    <property type="entry name" value="GST_N"/>
    <property type="match status" value="1"/>
</dbReference>
<evidence type="ECO:0000256" key="3">
    <source>
        <dbReference type="ARBA" id="ARBA00022613"/>
    </source>
</evidence>
<accession>A0A814SMX8</accession>
<evidence type="ECO:0000259" key="6">
    <source>
        <dbReference type="PROSITE" id="PS50404"/>
    </source>
</evidence>
<dbReference type="InterPro" id="IPR004046">
    <property type="entry name" value="GST_C"/>
</dbReference>
<evidence type="ECO:0000256" key="5">
    <source>
        <dbReference type="ARBA" id="ARBA00047960"/>
    </source>
</evidence>
<dbReference type="InterPro" id="IPR050213">
    <property type="entry name" value="GST_superfamily"/>
</dbReference>
<dbReference type="Pfam" id="PF14497">
    <property type="entry name" value="GST_C_3"/>
    <property type="match status" value="1"/>
</dbReference>
<evidence type="ECO:0000313" key="10">
    <source>
        <dbReference type="Proteomes" id="UP000663845"/>
    </source>
</evidence>
<proteinExistence type="inferred from homology"/>
<dbReference type="PROSITE" id="PS50405">
    <property type="entry name" value="GST_CTER"/>
    <property type="match status" value="1"/>
</dbReference>
<feature type="domain" description="GST C-terminal" evidence="7">
    <location>
        <begin position="83"/>
        <end position="207"/>
    </location>
</feature>
<dbReference type="Proteomes" id="UP000663845">
    <property type="component" value="Unassembled WGS sequence"/>
</dbReference>
<evidence type="ECO:0000313" key="8">
    <source>
        <dbReference type="EMBL" id="CAF1149740.1"/>
    </source>
</evidence>
<dbReference type="GO" id="GO:0006749">
    <property type="term" value="P:glutathione metabolic process"/>
    <property type="evidence" value="ECO:0007669"/>
    <property type="project" value="TreeGrafter"/>
</dbReference>
<sequence length="207" mass="23785">MPSYKLTYFNGRGRAEVSRLIFAAAGEKYEDVRYERERDQWPAHKAEMPLGQMPVLEVDGVQLPQSNAIARFLAKQFHLAGKDNFEQAKVDAVVDTIDDSFKGFIPTRFEQDPVKKEALAKKFFGEDLPKHLQNLETLGKLYGNGGHFFVGNQLTWADLLFYNFGQTFIQSEADCLNNFPWLKQNRAEVEKQPKIAEYLKNRPNTSF</sequence>
<dbReference type="Proteomes" id="UP000663844">
    <property type="component" value="Unassembled WGS sequence"/>
</dbReference>
<keyword evidence="4" id="KW-0808">Transferase</keyword>
<dbReference type="InterPro" id="IPR040079">
    <property type="entry name" value="Glutathione_S-Trfase"/>
</dbReference>
<dbReference type="CDD" id="cd03039">
    <property type="entry name" value="GST_N_Sigma_like"/>
    <property type="match status" value="1"/>
</dbReference>
<dbReference type="GO" id="GO:0005212">
    <property type="term" value="F:structural constituent of eye lens"/>
    <property type="evidence" value="ECO:0007669"/>
    <property type="project" value="UniProtKB-KW"/>
</dbReference>
<comment type="caution">
    <text evidence="8">The sequence shown here is derived from an EMBL/GenBank/DDBJ whole genome shotgun (WGS) entry which is preliminary data.</text>
</comment>
<dbReference type="CDD" id="cd03192">
    <property type="entry name" value="GST_C_Sigma_like"/>
    <property type="match status" value="1"/>
</dbReference>
<reference evidence="8" key="1">
    <citation type="submission" date="2021-02" db="EMBL/GenBank/DDBJ databases">
        <authorList>
            <person name="Nowell W R."/>
        </authorList>
    </citation>
    <scope>NUCLEOTIDE SEQUENCE</scope>
</reference>
<dbReference type="SFLD" id="SFLDS00019">
    <property type="entry name" value="Glutathione_Transferase_(cytos"/>
    <property type="match status" value="1"/>
</dbReference>
<dbReference type="SUPFAM" id="SSF47616">
    <property type="entry name" value="GST C-terminal domain-like"/>
    <property type="match status" value="1"/>
</dbReference>
<dbReference type="SFLD" id="SFLDG00363">
    <property type="entry name" value="AMPS_(cytGST):_Alpha-__Mu-__Pi"/>
    <property type="match status" value="1"/>
</dbReference>
<name>A0A814SMX8_9BILA</name>
<dbReference type="AlphaFoldDB" id="A0A814SMX8"/>
<dbReference type="SUPFAM" id="SSF52833">
    <property type="entry name" value="Thioredoxin-like"/>
    <property type="match status" value="1"/>
</dbReference>
<dbReference type="InterPro" id="IPR036282">
    <property type="entry name" value="Glutathione-S-Trfase_C_sf"/>
</dbReference>
<dbReference type="PANTHER" id="PTHR11571:SF224">
    <property type="entry name" value="HEMATOPOIETIC PROSTAGLANDIN D SYNTHASE"/>
    <property type="match status" value="1"/>
</dbReference>
<comment type="catalytic activity">
    <reaction evidence="5">
        <text>RX + glutathione = an S-substituted glutathione + a halide anion + H(+)</text>
        <dbReference type="Rhea" id="RHEA:16437"/>
        <dbReference type="ChEBI" id="CHEBI:15378"/>
        <dbReference type="ChEBI" id="CHEBI:16042"/>
        <dbReference type="ChEBI" id="CHEBI:17792"/>
        <dbReference type="ChEBI" id="CHEBI:57925"/>
        <dbReference type="ChEBI" id="CHEBI:90779"/>
        <dbReference type="EC" id="2.5.1.18"/>
    </reaction>
</comment>
<dbReference type="GO" id="GO:0004364">
    <property type="term" value="F:glutathione transferase activity"/>
    <property type="evidence" value="ECO:0007669"/>
    <property type="project" value="UniProtKB-EC"/>
</dbReference>
<protein>
    <recommendedName>
        <fullName evidence="2">glutathione transferase</fullName>
        <ecNumber evidence="2">2.5.1.18</ecNumber>
    </recommendedName>
</protein>
<comment type="similarity">
    <text evidence="1">Belongs to the GST superfamily.</text>
</comment>
<keyword evidence="3" id="KW-0273">Eye lens protein</keyword>
<gene>
    <name evidence="8" type="ORF">JYZ213_LOCUS24033</name>
    <name evidence="9" type="ORF">OXD698_LOCUS23327</name>
</gene>
<organism evidence="8 10">
    <name type="scientific">Adineta steineri</name>
    <dbReference type="NCBI Taxonomy" id="433720"/>
    <lineage>
        <taxon>Eukaryota</taxon>
        <taxon>Metazoa</taxon>
        <taxon>Spiralia</taxon>
        <taxon>Gnathifera</taxon>
        <taxon>Rotifera</taxon>
        <taxon>Eurotatoria</taxon>
        <taxon>Bdelloidea</taxon>
        <taxon>Adinetida</taxon>
        <taxon>Adinetidae</taxon>
        <taxon>Adineta</taxon>
    </lineage>
</organism>
<evidence type="ECO:0000256" key="2">
    <source>
        <dbReference type="ARBA" id="ARBA00012452"/>
    </source>
</evidence>
<dbReference type="InterPro" id="IPR036249">
    <property type="entry name" value="Thioredoxin-like_sf"/>
</dbReference>
<dbReference type="SFLD" id="SFLDG01205">
    <property type="entry name" value="AMPS.1"/>
    <property type="match status" value="1"/>
</dbReference>
<dbReference type="FunFam" id="3.40.30.10:FF:000258">
    <property type="entry name" value="Glutathione S-transferase"/>
    <property type="match status" value="1"/>
</dbReference>
<dbReference type="PROSITE" id="PS50404">
    <property type="entry name" value="GST_NTER"/>
    <property type="match status" value="1"/>
</dbReference>
<dbReference type="PANTHER" id="PTHR11571">
    <property type="entry name" value="GLUTATHIONE S-TRANSFERASE"/>
    <property type="match status" value="1"/>
</dbReference>
<evidence type="ECO:0000259" key="7">
    <source>
        <dbReference type="PROSITE" id="PS50405"/>
    </source>
</evidence>
<dbReference type="Gene3D" id="1.20.1050.10">
    <property type="match status" value="1"/>
</dbReference>
<dbReference type="InterPro" id="IPR010987">
    <property type="entry name" value="Glutathione-S-Trfase_C-like"/>
</dbReference>
<evidence type="ECO:0000313" key="9">
    <source>
        <dbReference type="EMBL" id="CAF3889321.1"/>
    </source>
</evidence>
<dbReference type="InterPro" id="IPR004045">
    <property type="entry name" value="Glutathione_S-Trfase_N"/>
</dbReference>
<evidence type="ECO:0000256" key="1">
    <source>
        <dbReference type="ARBA" id="ARBA00007409"/>
    </source>
</evidence>
<dbReference type="EC" id="2.5.1.18" evidence="2"/>
<feature type="domain" description="GST N-terminal" evidence="6">
    <location>
        <begin position="2"/>
        <end position="81"/>
    </location>
</feature>
<dbReference type="EMBL" id="CAJNOG010000290">
    <property type="protein sequence ID" value="CAF1149740.1"/>
    <property type="molecule type" value="Genomic_DNA"/>
</dbReference>
<dbReference type="FunFam" id="1.20.1050.10:FF:000030">
    <property type="entry name" value="Glutathione S-transferase S1"/>
    <property type="match status" value="1"/>
</dbReference>
<dbReference type="EMBL" id="CAJOAZ010002061">
    <property type="protein sequence ID" value="CAF3889321.1"/>
    <property type="molecule type" value="Genomic_DNA"/>
</dbReference>
<evidence type="ECO:0000256" key="4">
    <source>
        <dbReference type="ARBA" id="ARBA00022679"/>
    </source>
</evidence>
<dbReference type="Gene3D" id="3.40.30.10">
    <property type="entry name" value="Glutaredoxin"/>
    <property type="match status" value="1"/>
</dbReference>